<evidence type="ECO:0000259" key="2">
    <source>
        <dbReference type="PROSITE" id="PS51168"/>
    </source>
</evidence>
<accession>A0A089HRR9</accession>
<dbReference type="Proteomes" id="UP000029409">
    <property type="component" value="Chromosome"/>
</dbReference>
<dbReference type="PROSITE" id="PS51168">
    <property type="entry name" value="CHORISMATE_MUT_2"/>
    <property type="match status" value="1"/>
</dbReference>
<dbReference type="GO" id="GO:0009697">
    <property type="term" value="P:salicylic acid biosynthetic process"/>
    <property type="evidence" value="ECO:0007669"/>
    <property type="project" value="TreeGrafter"/>
</dbReference>
<proteinExistence type="predicted"/>
<dbReference type="STRING" id="44251.PDUR_24765"/>
<dbReference type="GO" id="GO:0004106">
    <property type="term" value="F:chorismate mutase activity"/>
    <property type="evidence" value="ECO:0007669"/>
    <property type="project" value="InterPro"/>
</dbReference>
<reference evidence="3 4" key="1">
    <citation type="submission" date="2014-08" db="EMBL/GenBank/DDBJ databases">
        <title>Comparative genomics of the Paenibacillus odorifer group.</title>
        <authorList>
            <person name="den Bakker H.C."/>
            <person name="Tsai Y.-C."/>
            <person name="Martin N."/>
            <person name="Korlach J."/>
            <person name="Wiedmann M."/>
        </authorList>
    </citation>
    <scope>NUCLEOTIDE SEQUENCE [LARGE SCALE GENOMIC DNA]</scope>
    <source>
        <strain evidence="3 4">DSM 1735</strain>
    </source>
</reference>
<protein>
    <submittedName>
        <fullName evidence="3">Chorismate mutase</fullName>
    </submittedName>
</protein>
<dbReference type="Pfam" id="PF01817">
    <property type="entry name" value="CM_2"/>
    <property type="match status" value="1"/>
</dbReference>
<dbReference type="InterPro" id="IPR036263">
    <property type="entry name" value="Chorismate_II_sf"/>
</dbReference>
<evidence type="ECO:0000313" key="3">
    <source>
        <dbReference type="EMBL" id="AIQ14731.1"/>
    </source>
</evidence>
<name>A0A089HRR9_PAEDU</name>
<dbReference type="RefSeq" id="WP_042208442.1">
    <property type="nucleotide sequence ID" value="NZ_CP009288.1"/>
</dbReference>
<dbReference type="SMART" id="SM00830">
    <property type="entry name" value="CM_2"/>
    <property type="match status" value="1"/>
</dbReference>
<dbReference type="EMBL" id="CP009288">
    <property type="protein sequence ID" value="AIQ14731.1"/>
    <property type="molecule type" value="Genomic_DNA"/>
</dbReference>
<keyword evidence="1" id="KW-0413">Isomerase</keyword>
<dbReference type="OrthoDB" id="3233357at2"/>
<feature type="domain" description="Chorismate mutase" evidence="2">
    <location>
        <begin position="1"/>
        <end position="91"/>
    </location>
</feature>
<dbReference type="InterPro" id="IPR036979">
    <property type="entry name" value="CM_dom_sf"/>
</dbReference>
<dbReference type="GO" id="GO:0046417">
    <property type="term" value="P:chorismate metabolic process"/>
    <property type="evidence" value="ECO:0007669"/>
    <property type="project" value="InterPro"/>
</dbReference>
<sequence length="105" mass="11860">MKSCGSIEEVRANIDRLDRQIVALLCERHLYVNEAAAFKKDADAVKAPQRVEQLIEKVRTTAAEHGGDPNVIEQIYRGIVSAFIEDELRLHREMMNEKGAQPEAD</sequence>
<dbReference type="PANTHER" id="PTHR38041:SF1">
    <property type="entry name" value="CHORISMATE MUTASE"/>
    <property type="match status" value="1"/>
</dbReference>
<dbReference type="PANTHER" id="PTHR38041">
    <property type="entry name" value="CHORISMATE MUTASE"/>
    <property type="match status" value="1"/>
</dbReference>
<dbReference type="SUPFAM" id="SSF48600">
    <property type="entry name" value="Chorismate mutase II"/>
    <property type="match status" value="1"/>
</dbReference>
<dbReference type="KEGG" id="pdu:PDUR_24765"/>
<dbReference type="Gene3D" id="1.20.59.10">
    <property type="entry name" value="Chorismate mutase"/>
    <property type="match status" value="1"/>
</dbReference>
<dbReference type="eggNOG" id="COG1605">
    <property type="taxonomic scope" value="Bacteria"/>
</dbReference>
<organism evidence="3 4">
    <name type="scientific">Paenibacillus durus</name>
    <name type="common">Paenibacillus azotofixans</name>
    <dbReference type="NCBI Taxonomy" id="44251"/>
    <lineage>
        <taxon>Bacteria</taxon>
        <taxon>Bacillati</taxon>
        <taxon>Bacillota</taxon>
        <taxon>Bacilli</taxon>
        <taxon>Bacillales</taxon>
        <taxon>Paenibacillaceae</taxon>
        <taxon>Paenibacillus</taxon>
    </lineage>
</organism>
<gene>
    <name evidence="3" type="ORF">PDUR_24765</name>
</gene>
<dbReference type="AlphaFoldDB" id="A0A089HRR9"/>
<evidence type="ECO:0000313" key="4">
    <source>
        <dbReference type="Proteomes" id="UP000029409"/>
    </source>
</evidence>
<dbReference type="InterPro" id="IPR051331">
    <property type="entry name" value="Chorismate_mutase-related"/>
</dbReference>
<dbReference type="InterPro" id="IPR002701">
    <property type="entry name" value="CM_II_prokaryot"/>
</dbReference>
<evidence type="ECO:0000256" key="1">
    <source>
        <dbReference type="ARBA" id="ARBA00023235"/>
    </source>
</evidence>
<keyword evidence="4" id="KW-1185">Reference proteome</keyword>